<name>A0A5B8XPU4_9DELT</name>
<gene>
    <name evidence="1" type="ORF">FRD01_07600</name>
</gene>
<keyword evidence="2" id="KW-1185">Reference proteome</keyword>
<evidence type="ECO:0000313" key="1">
    <source>
        <dbReference type="EMBL" id="QED27107.1"/>
    </source>
</evidence>
<proteinExistence type="predicted"/>
<dbReference type="KEGG" id="bbae:FRD01_07600"/>
<sequence length="285" mass="31387">MVFCEGTDHIIHTIYEFANGEQSLDSVVLQISQAISTQVEIFVANPARDHLAHGAEWERVALEKCWFSDAIKPKATATCENALLMFRPQDRIEAPHATLSIVAAERDDIEGGFRFKSGTSEFDYRLLMTVIPHLLRAVRIFHKRNNLQSDAALLAGALEVIPAPVILVSKGLRVLGMNTQAQVFLNKSGELRVRRGRLRVQRSTELLALESAVNSAIEDGLVPAQVEGLAEDSSYSVSISQGARDIEVLAMPIRQASTTEFGALLVLNAQPPTTLFQFARQPLSR</sequence>
<dbReference type="EMBL" id="CP042467">
    <property type="protein sequence ID" value="QED27107.1"/>
    <property type="molecule type" value="Genomic_DNA"/>
</dbReference>
<dbReference type="Proteomes" id="UP000321595">
    <property type="component" value="Chromosome"/>
</dbReference>
<protein>
    <submittedName>
        <fullName evidence="1">Uncharacterized protein</fullName>
    </submittedName>
</protein>
<organism evidence="1 2">
    <name type="scientific">Microvenator marinus</name>
    <dbReference type="NCBI Taxonomy" id="2600177"/>
    <lineage>
        <taxon>Bacteria</taxon>
        <taxon>Deltaproteobacteria</taxon>
        <taxon>Bradymonadales</taxon>
        <taxon>Microvenatoraceae</taxon>
        <taxon>Microvenator</taxon>
    </lineage>
</organism>
<accession>A0A5B8XPU4</accession>
<reference evidence="1 2" key="1">
    <citation type="submission" date="2019-08" db="EMBL/GenBank/DDBJ databases">
        <authorList>
            <person name="Liang Q."/>
        </authorList>
    </citation>
    <scope>NUCLEOTIDE SEQUENCE [LARGE SCALE GENOMIC DNA]</scope>
    <source>
        <strain evidence="1 2">V1718</strain>
    </source>
</reference>
<evidence type="ECO:0000313" key="2">
    <source>
        <dbReference type="Proteomes" id="UP000321595"/>
    </source>
</evidence>
<dbReference type="AlphaFoldDB" id="A0A5B8XPU4"/>
<dbReference type="RefSeq" id="WP_146958792.1">
    <property type="nucleotide sequence ID" value="NZ_CP042467.1"/>
</dbReference>